<comment type="caution">
    <text evidence="1">The sequence shown here is derived from an EMBL/GenBank/DDBJ whole genome shotgun (WGS) entry which is preliminary data.</text>
</comment>
<protein>
    <recommendedName>
        <fullName evidence="3">F-box protein</fullName>
    </recommendedName>
</protein>
<gene>
    <name evidence="1" type="ORF">R3P38DRAFT_2875929</name>
</gene>
<sequence length="451" mass="49879">MFPLLHFCPELVAAVVDHLSLDSKHNLCLTGNHNLLALVRPYTWREINITLRSGGNSNETRKSAELATKLRSFCSVPAKARAVRSINITLVGAFDVNAPAIAALLDAFPLLINSTCASVICTDSTNTPGVPSHAHFIKMAVQRLPSLLSLRVDCCTDGSEAEYHDMADYPVPRLQHVATRFCNHKGISHLWKYCSNLQVIEMEGGPAEQFWRENALDPSSQFPGHTSYDSGIDFVFAESPCHNPIFDTAAKVKLISESNYDDSDARSLAQYFEKSRYSNPSSSLKEWAMSLSMNVEQYGHILRGLRSPVLERLGITPTETEDWDPSEFSDYLIKLNRDNKHFFAAFKSLSDLSLPCDGISPQVLNILPSFLSHAPALRHLYFTSACPETLSEAAANYAHSIPTLQSVSWRDTSTFRFGVRDGGTVISCVQAPFVAPIWESWDGLGTSSSRS</sequence>
<proteinExistence type="predicted"/>
<evidence type="ECO:0008006" key="3">
    <source>
        <dbReference type="Google" id="ProtNLM"/>
    </source>
</evidence>
<reference evidence="1 2" key="1">
    <citation type="journal article" date="2024" name="J Genomics">
        <title>Draft genome sequencing and assembly of Favolaschia claudopus CIRM-BRFM 2984 isolated from oak limbs.</title>
        <authorList>
            <person name="Navarro D."/>
            <person name="Drula E."/>
            <person name="Chaduli D."/>
            <person name="Cazenave R."/>
            <person name="Ahrendt S."/>
            <person name="Wang J."/>
            <person name="Lipzen A."/>
            <person name="Daum C."/>
            <person name="Barry K."/>
            <person name="Grigoriev I.V."/>
            <person name="Favel A."/>
            <person name="Rosso M.N."/>
            <person name="Martin F."/>
        </authorList>
    </citation>
    <scope>NUCLEOTIDE SEQUENCE [LARGE SCALE GENOMIC DNA]</scope>
    <source>
        <strain evidence="1 2">CIRM-BRFM 2984</strain>
    </source>
</reference>
<name>A0AAW0D772_9AGAR</name>
<dbReference type="AlphaFoldDB" id="A0AAW0D772"/>
<dbReference type="InterPro" id="IPR032675">
    <property type="entry name" value="LRR_dom_sf"/>
</dbReference>
<dbReference type="EMBL" id="JAWWNJ010000010">
    <property type="protein sequence ID" value="KAK7046816.1"/>
    <property type="molecule type" value="Genomic_DNA"/>
</dbReference>
<dbReference type="SUPFAM" id="SSF52047">
    <property type="entry name" value="RNI-like"/>
    <property type="match status" value="1"/>
</dbReference>
<accession>A0AAW0D772</accession>
<evidence type="ECO:0000313" key="1">
    <source>
        <dbReference type="EMBL" id="KAK7046816.1"/>
    </source>
</evidence>
<keyword evidence="2" id="KW-1185">Reference proteome</keyword>
<dbReference type="Gene3D" id="3.80.10.10">
    <property type="entry name" value="Ribonuclease Inhibitor"/>
    <property type="match status" value="1"/>
</dbReference>
<evidence type="ECO:0000313" key="2">
    <source>
        <dbReference type="Proteomes" id="UP001362999"/>
    </source>
</evidence>
<organism evidence="1 2">
    <name type="scientific">Favolaschia claudopus</name>
    <dbReference type="NCBI Taxonomy" id="2862362"/>
    <lineage>
        <taxon>Eukaryota</taxon>
        <taxon>Fungi</taxon>
        <taxon>Dikarya</taxon>
        <taxon>Basidiomycota</taxon>
        <taxon>Agaricomycotina</taxon>
        <taxon>Agaricomycetes</taxon>
        <taxon>Agaricomycetidae</taxon>
        <taxon>Agaricales</taxon>
        <taxon>Marasmiineae</taxon>
        <taxon>Mycenaceae</taxon>
        <taxon>Favolaschia</taxon>
    </lineage>
</organism>
<dbReference type="Proteomes" id="UP001362999">
    <property type="component" value="Unassembled WGS sequence"/>
</dbReference>